<reference evidence="2" key="1">
    <citation type="journal article" date="2022" name="Int. J. Mol. Sci.">
        <title>Draft Genome of Tanacetum Coccineum: Genomic Comparison of Closely Related Tanacetum-Family Plants.</title>
        <authorList>
            <person name="Yamashiro T."/>
            <person name="Shiraishi A."/>
            <person name="Nakayama K."/>
            <person name="Satake H."/>
        </authorList>
    </citation>
    <scope>NUCLEOTIDE SEQUENCE</scope>
</reference>
<evidence type="ECO:0000313" key="2">
    <source>
        <dbReference type="EMBL" id="GJT81752.1"/>
    </source>
</evidence>
<reference evidence="2" key="2">
    <citation type="submission" date="2022-01" db="EMBL/GenBank/DDBJ databases">
        <authorList>
            <person name="Yamashiro T."/>
            <person name="Shiraishi A."/>
            <person name="Satake H."/>
            <person name="Nakayama K."/>
        </authorList>
    </citation>
    <scope>NUCLEOTIDE SEQUENCE</scope>
</reference>
<comment type="caution">
    <text evidence="2">The sequence shown here is derived from an EMBL/GenBank/DDBJ whole genome shotgun (WGS) entry which is preliminary data.</text>
</comment>
<feature type="compositionally biased region" description="Acidic residues" evidence="1">
    <location>
        <begin position="675"/>
        <end position="684"/>
    </location>
</feature>
<feature type="region of interest" description="Disordered" evidence="1">
    <location>
        <begin position="669"/>
        <end position="773"/>
    </location>
</feature>
<feature type="compositionally biased region" description="Basic and acidic residues" evidence="1">
    <location>
        <begin position="736"/>
        <end position="752"/>
    </location>
</feature>
<feature type="region of interest" description="Disordered" evidence="1">
    <location>
        <begin position="329"/>
        <end position="356"/>
    </location>
</feature>
<dbReference type="Proteomes" id="UP001151760">
    <property type="component" value="Unassembled WGS sequence"/>
</dbReference>
<evidence type="ECO:0000256" key="1">
    <source>
        <dbReference type="SAM" id="MobiDB-lite"/>
    </source>
</evidence>
<evidence type="ECO:0000313" key="3">
    <source>
        <dbReference type="Proteomes" id="UP001151760"/>
    </source>
</evidence>
<gene>
    <name evidence="2" type="ORF">Tco_1056094</name>
</gene>
<organism evidence="2 3">
    <name type="scientific">Tanacetum coccineum</name>
    <dbReference type="NCBI Taxonomy" id="301880"/>
    <lineage>
        <taxon>Eukaryota</taxon>
        <taxon>Viridiplantae</taxon>
        <taxon>Streptophyta</taxon>
        <taxon>Embryophyta</taxon>
        <taxon>Tracheophyta</taxon>
        <taxon>Spermatophyta</taxon>
        <taxon>Magnoliopsida</taxon>
        <taxon>eudicotyledons</taxon>
        <taxon>Gunneridae</taxon>
        <taxon>Pentapetalae</taxon>
        <taxon>asterids</taxon>
        <taxon>campanulids</taxon>
        <taxon>Asterales</taxon>
        <taxon>Asteraceae</taxon>
        <taxon>Asteroideae</taxon>
        <taxon>Anthemideae</taxon>
        <taxon>Anthemidinae</taxon>
        <taxon>Tanacetum</taxon>
    </lineage>
</organism>
<feature type="compositionally biased region" description="Basic and acidic residues" evidence="1">
    <location>
        <begin position="329"/>
        <end position="344"/>
    </location>
</feature>
<dbReference type="EMBL" id="BQNB010019108">
    <property type="protein sequence ID" value="GJT81752.1"/>
    <property type="molecule type" value="Genomic_DNA"/>
</dbReference>
<accession>A0ABQ5H1I8</accession>
<sequence>MDICPRVEGKEFTKVQDDDATLTFLIDLGYKGPLHKYTNMYVDHMHHSWRTLTAIINKCLSGKTIDHRKERNLRRKYMPFHRFTKVIINHFLSQHKSLSKIQFQHYHTIKNDSIVSRLKFVRIGEDYQEYGLPILDMMLNDTIKRSESYQMFLKYSTGHIPPKKSRGKGSQGKKTADTPVVDVDVSEESDSEPARKRTASRRVVNKKVIISAADNIIPDLNATLELGKSISLTEASKEEAARQVHAIHARIVSKKVSSDPFQKLKGVQSITLEEQEATDTMQALKESKKTSKRQPCTGGTSEGNGRILGVPDESTIVFATSVKELIDSDKDKENKDDTNDDKSINLELTDDEETDDEFVHGVEQVNDDEDEEMTNVEVEEFRNTDEENTDAAKTDAGKTEEVKDDAKKAELPSTSSGLSVSSGFGDQFLKLSSDTSLVSTVKDTTNAEINSLLDIKIQYEGSVLLPVQETPLVALVTTLPLPSVSTIPSVPYQTTAPIPTPPITTDALTITIVVPESDALSAVQLRVTKLEKDVSELKKIDYSAKALAALKHTANLIQKYSVKPAPKSSKIQKPTINLEQESKKNASEIHKIKREQAENQKMPKYTIKSTDKATLKAYDLKSNLYQTMHENKSFNRNPTNHALYHALMKALIEDENAMDKGVVDTVKNHKRQHDDDDDDDDEDPSAGPNQGKKTKRQRTKDSKSSKKPSTTKETPKVEETTAKVVMDDAFNTAGKDVVRDDDQTQDTSEPKTNKTPNQDWFKQPPRPPTHDLE</sequence>
<feature type="region of interest" description="Disordered" evidence="1">
    <location>
        <begin position="278"/>
        <end position="311"/>
    </location>
</feature>
<feature type="region of interest" description="Disordered" evidence="1">
    <location>
        <begin position="380"/>
        <end position="417"/>
    </location>
</feature>
<keyword evidence="3" id="KW-1185">Reference proteome</keyword>
<feature type="compositionally biased region" description="Basic and acidic residues" evidence="1">
    <location>
        <begin position="380"/>
        <end position="410"/>
    </location>
</feature>
<feature type="region of interest" description="Disordered" evidence="1">
    <location>
        <begin position="160"/>
        <end position="200"/>
    </location>
</feature>
<protein>
    <submittedName>
        <fullName evidence="2">Uncharacterized protein</fullName>
    </submittedName>
</protein>
<proteinExistence type="predicted"/>
<name>A0ABQ5H1I8_9ASTR</name>